<dbReference type="RefSeq" id="XP_013272790.1">
    <property type="nucleotide sequence ID" value="XM_013417336.1"/>
</dbReference>
<evidence type="ECO:0000313" key="3">
    <source>
        <dbReference type="Proteomes" id="UP000053617"/>
    </source>
</evidence>
<dbReference type="AlphaFoldDB" id="A0A0D2IIT3"/>
<dbReference type="EMBL" id="KN847477">
    <property type="protein sequence ID" value="KIX05654.1"/>
    <property type="molecule type" value="Genomic_DNA"/>
</dbReference>
<gene>
    <name evidence="2" type="ORF">Z518_03626</name>
</gene>
<dbReference type="CDD" id="cd12148">
    <property type="entry name" value="fungal_TF_MHR"/>
    <property type="match status" value="1"/>
</dbReference>
<dbReference type="GO" id="GO:0003700">
    <property type="term" value="F:DNA-binding transcription factor activity"/>
    <property type="evidence" value="ECO:0007669"/>
    <property type="project" value="InterPro"/>
</dbReference>
<accession>A0A0D2IIT3</accession>
<dbReference type="PANTHER" id="PTHR46910:SF5">
    <property type="entry name" value="ZN(II)2CYS6 TRANSCRIPTION FACTOR (EUROFUNG)"/>
    <property type="match status" value="1"/>
</dbReference>
<dbReference type="InterPro" id="IPR050987">
    <property type="entry name" value="AtrR-like"/>
</dbReference>
<organism evidence="2 3">
    <name type="scientific">Rhinocladiella mackenziei CBS 650.93</name>
    <dbReference type="NCBI Taxonomy" id="1442369"/>
    <lineage>
        <taxon>Eukaryota</taxon>
        <taxon>Fungi</taxon>
        <taxon>Dikarya</taxon>
        <taxon>Ascomycota</taxon>
        <taxon>Pezizomycotina</taxon>
        <taxon>Eurotiomycetes</taxon>
        <taxon>Chaetothyriomycetidae</taxon>
        <taxon>Chaetothyriales</taxon>
        <taxon>Herpotrichiellaceae</taxon>
        <taxon>Rhinocladiella</taxon>
    </lineage>
</organism>
<keyword evidence="1" id="KW-0539">Nucleus</keyword>
<protein>
    <submittedName>
        <fullName evidence="2">Rhinocladiella mackenziei CBS 650.93 unplaced genomic scaffold supercont1.3, whole genome shotgun sequence</fullName>
    </submittedName>
</protein>
<name>A0A0D2IIT3_9EURO</name>
<dbReference type="Proteomes" id="UP000053617">
    <property type="component" value="Unassembled WGS sequence"/>
</dbReference>
<dbReference type="PANTHER" id="PTHR46910">
    <property type="entry name" value="TRANSCRIPTION FACTOR PDR1"/>
    <property type="match status" value="1"/>
</dbReference>
<proteinExistence type="predicted"/>
<dbReference type="OrthoDB" id="39175at2759"/>
<keyword evidence="3" id="KW-1185">Reference proteome</keyword>
<evidence type="ECO:0000313" key="2">
    <source>
        <dbReference type="EMBL" id="KIX05654.1"/>
    </source>
</evidence>
<reference evidence="2 3" key="1">
    <citation type="submission" date="2015-01" db="EMBL/GenBank/DDBJ databases">
        <title>The Genome Sequence of Rhinocladiella mackenzie CBS 650.93.</title>
        <authorList>
            <consortium name="The Broad Institute Genomics Platform"/>
            <person name="Cuomo C."/>
            <person name="de Hoog S."/>
            <person name="Gorbushina A."/>
            <person name="Stielow B."/>
            <person name="Teixiera M."/>
            <person name="Abouelleil A."/>
            <person name="Chapman S.B."/>
            <person name="Priest M."/>
            <person name="Young S.K."/>
            <person name="Wortman J."/>
            <person name="Nusbaum C."/>
            <person name="Birren B."/>
        </authorList>
    </citation>
    <scope>NUCLEOTIDE SEQUENCE [LARGE SCALE GENOMIC DNA]</scope>
    <source>
        <strain evidence="2 3">CBS 650.93</strain>
    </source>
</reference>
<dbReference type="GeneID" id="25291697"/>
<evidence type="ECO:0000256" key="1">
    <source>
        <dbReference type="ARBA" id="ARBA00023242"/>
    </source>
</evidence>
<sequence>MVKRTKDTTIDALKQTTLAAGTTHLNPSAIETINSAVNDLQNFKLKNGIHLEKSSCSEIIPLELAMKWVEITTSSLASDMFIGLVDKSLLKIVPHVINSPHVQLERSLVVVYYAFLFLGCAVSCPSETTKFLPTIYLKCLEAVPRWQKHAKGDLLDLVAATLMTWVAVEYFDYHLSWKFHCEACRFAHILGINQIDDTNQCDRVGEDIEVEIKRKGFWQLMRTEMLFRLYYNKPPVLTAISWTVRFPSVMTPLSSSNSASICTPDATTTIVFIVSSRITLLKMEFLSQLELHHQSGNDEDESTQALHGQIDHICDQIEDLMREWKIMDWVEWADNAISKSVFAGLVIDAYSCIILMNRKKFREDEFAVSERVVRAARMVLKAIFASSQQPTRSVSGMLHFISFYPFVALFSLYYHVVVTGEDPEVSEEDLRDLERLREIVSHAAINRDELTPVANALMVLNGVCRILQDRRTSRLSTQTLTEISSPSSTLIQEELMNRITPGTVTPGTACAVAPVQAQMLPFNAELGTPLSHGTSAAGNPLEYMREMESDFVSRNWHDSWWNIVEPAMADESSRTAEGQGN</sequence>
<dbReference type="HOGENOM" id="CLU_018193_0_0_1"/>
<dbReference type="VEuPathDB" id="FungiDB:Z518_03626"/>